<feature type="region of interest" description="Disordered" evidence="8">
    <location>
        <begin position="1"/>
        <end position="43"/>
    </location>
</feature>
<keyword evidence="11" id="KW-1185">Reference proteome</keyword>
<evidence type="ECO:0000256" key="5">
    <source>
        <dbReference type="ARBA" id="ARBA00022989"/>
    </source>
</evidence>
<keyword evidence="5 7" id="KW-1133">Transmembrane helix</keyword>
<evidence type="ECO:0000313" key="11">
    <source>
        <dbReference type="Proteomes" id="UP000234331"/>
    </source>
</evidence>
<evidence type="ECO:0000259" key="9">
    <source>
        <dbReference type="PROSITE" id="PS50928"/>
    </source>
</evidence>
<dbReference type="PANTHER" id="PTHR43744">
    <property type="entry name" value="ABC TRANSPORTER PERMEASE PROTEIN MG189-RELATED-RELATED"/>
    <property type="match status" value="1"/>
</dbReference>
<dbReference type="PROSITE" id="PS50928">
    <property type="entry name" value="ABC_TM1"/>
    <property type="match status" value="1"/>
</dbReference>
<evidence type="ECO:0000313" key="10">
    <source>
        <dbReference type="EMBL" id="SNQ45685.1"/>
    </source>
</evidence>
<keyword evidence="6 7" id="KW-0472">Membrane</keyword>
<comment type="similarity">
    <text evidence="7">Belongs to the binding-protein-dependent transport system permease family.</text>
</comment>
<dbReference type="SUPFAM" id="SSF161098">
    <property type="entry name" value="MetI-like"/>
    <property type="match status" value="1"/>
</dbReference>
<dbReference type="CDD" id="cd06261">
    <property type="entry name" value="TM_PBP2"/>
    <property type="match status" value="1"/>
</dbReference>
<evidence type="ECO:0000256" key="1">
    <source>
        <dbReference type="ARBA" id="ARBA00004651"/>
    </source>
</evidence>
<sequence length="312" mass="34019">MALAIESPLADDRPTATASDAADTTPGAGASRRAAAGDDVPGGRSRTMTVVGHVTLALLGLVCIFPIYWMYATSLRRPNDVYKTSYLPWPLSVDSYSQALDQLDLGRLLLNTTLVALFTALGQLLTSVLAAYAFAVWTFPAKRLLYLAFVGTWLVPFQVTMLPNYVLLHDLGLLNSLSGVVVPNLVSALGVLMLRQHFDSFPKELLEASRMDGRSSWATLWTVVVPNLRAPLAALSILLFVNAWNEYFWPAMVLQRGNLVLQLGINSFINSVETEEWGPLTAAAGLATLPIFALYLALQRHVINGFVRSGLR</sequence>
<evidence type="ECO:0000256" key="8">
    <source>
        <dbReference type="SAM" id="MobiDB-lite"/>
    </source>
</evidence>
<dbReference type="EMBL" id="FZMO01000012">
    <property type="protein sequence ID" value="SNQ45685.1"/>
    <property type="molecule type" value="Genomic_DNA"/>
</dbReference>
<dbReference type="InterPro" id="IPR035906">
    <property type="entry name" value="MetI-like_sf"/>
</dbReference>
<dbReference type="GO" id="GO:0005886">
    <property type="term" value="C:plasma membrane"/>
    <property type="evidence" value="ECO:0007669"/>
    <property type="project" value="UniProtKB-SubCell"/>
</dbReference>
<accession>A0A2I2KJ50</accession>
<comment type="subcellular location">
    <subcellularLocation>
        <location evidence="1 7">Cell membrane</location>
        <topology evidence="1 7">Multi-pass membrane protein</topology>
    </subcellularLocation>
</comment>
<feature type="compositionally biased region" description="Low complexity" evidence="8">
    <location>
        <begin position="15"/>
        <end position="34"/>
    </location>
</feature>
<evidence type="ECO:0000256" key="6">
    <source>
        <dbReference type="ARBA" id="ARBA00023136"/>
    </source>
</evidence>
<feature type="transmembrane region" description="Helical" evidence="7">
    <location>
        <begin position="277"/>
        <end position="298"/>
    </location>
</feature>
<protein>
    <submittedName>
        <fullName evidence="10">ABC-type sugar transport system, permease component</fullName>
    </submittedName>
</protein>
<feature type="transmembrane region" description="Helical" evidence="7">
    <location>
        <begin position="173"/>
        <end position="194"/>
    </location>
</feature>
<keyword evidence="3" id="KW-1003">Cell membrane</keyword>
<dbReference type="GO" id="GO:0055085">
    <property type="term" value="P:transmembrane transport"/>
    <property type="evidence" value="ECO:0007669"/>
    <property type="project" value="InterPro"/>
</dbReference>
<evidence type="ECO:0000256" key="2">
    <source>
        <dbReference type="ARBA" id="ARBA00022448"/>
    </source>
</evidence>
<reference evidence="10 11" key="1">
    <citation type="submission" date="2017-06" db="EMBL/GenBank/DDBJ databases">
        <authorList>
            <person name="Kim H.J."/>
            <person name="Triplett B.A."/>
        </authorList>
    </citation>
    <scope>NUCLEOTIDE SEQUENCE [LARGE SCALE GENOMIC DNA]</scope>
    <source>
        <strain evidence="10">FRACA_ARgP5</strain>
    </source>
</reference>
<keyword evidence="4 7" id="KW-0812">Transmembrane</keyword>
<dbReference type="InterPro" id="IPR000515">
    <property type="entry name" value="MetI-like"/>
</dbReference>
<feature type="transmembrane region" description="Helical" evidence="7">
    <location>
        <begin position="50"/>
        <end position="71"/>
    </location>
</feature>
<organism evidence="10 11">
    <name type="scientific">Frankia canadensis</name>
    <dbReference type="NCBI Taxonomy" id="1836972"/>
    <lineage>
        <taxon>Bacteria</taxon>
        <taxon>Bacillati</taxon>
        <taxon>Actinomycetota</taxon>
        <taxon>Actinomycetes</taxon>
        <taxon>Frankiales</taxon>
        <taxon>Frankiaceae</taxon>
        <taxon>Frankia</taxon>
    </lineage>
</organism>
<feature type="transmembrane region" description="Helical" evidence="7">
    <location>
        <begin position="114"/>
        <end position="137"/>
    </location>
</feature>
<gene>
    <name evidence="10" type="ORF">FRACA_1090012</name>
</gene>
<dbReference type="AlphaFoldDB" id="A0A2I2KJ50"/>
<feature type="transmembrane region" description="Helical" evidence="7">
    <location>
        <begin position="144"/>
        <end position="167"/>
    </location>
</feature>
<evidence type="ECO:0000256" key="7">
    <source>
        <dbReference type="RuleBase" id="RU363032"/>
    </source>
</evidence>
<feature type="domain" description="ABC transmembrane type-1" evidence="9">
    <location>
        <begin position="109"/>
        <end position="298"/>
    </location>
</feature>
<feature type="transmembrane region" description="Helical" evidence="7">
    <location>
        <begin position="215"/>
        <end position="241"/>
    </location>
</feature>
<name>A0A2I2KJ50_9ACTN</name>
<keyword evidence="10" id="KW-0762">Sugar transport</keyword>
<dbReference type="Proteomes" id="UP000234331">
    <property type="component" value="Unassembled WGS sequence"/>
</dbReference>
<keyword evidence="2 7" id="KW-0813">Transport</keyword>
<dbReference type="PANTHER" id="PTHR43744:SF8">
    <property type="entry name" value="SN-GLYCEROL-3-PHOSPHATE TRANSPORT SYSTEM PERMEASE PROTEIN UGPE"/>
    <property type="match status" value="1"/>
</dbReference>
<dbReference type="Gene3D" id="1.10.3720.10">
    <property type="entry name" value="MetI-like"/>
    <property type="match status" value="1"/>
</dbReference>
<proteinExistence type="inferred from homology"/>
<evidence type="ECO:0000256" key="4">
    <source>
        <dbReference type="ARBA" id="ARBA00022692"/>
    </source>
</evidence>
<evidence type="ECO:0000256" key="3">
    <source>
        <dbReference type="ARBA" id="ARBA00022475"/>
    </source>
</evidence>
<dbReference type="Pfam" id="PF00528">
    <property type="entry name" value="BPD_transp_1"/>
    <property type="match status" value="1"/>
</dbReference>